<evidence type="ECO:0000313" key="1">
    <source>
        <dbReference type="EMBL" id="WVZ65974.1"/>
    </source>
</evidence>
<feature type="non-terminal residue" evidence="1">
    <location>
        <position position="145"/>
    </location>
</feature>
<evidence type="ECO:0000313" key="2">
    <source>
        <dbReference type="Proteomes" id="UP001341281"/>
    </source>
</evidence>
<organism evidence="1 2">
    <name type="scientific">Paspalum notatum var. saurae</name>
    <dbReference type="NCBI Taxonomy" id="547442"/>
    <lineage>
        <taxon>Eukaryota</taxon>
        <taxon>Viridiplantae</taxon>
        <taxon>Streptophyta</taxon>
        <taxon>Embryophyta</taxon>
        <taxon>Tracheophyta</taxon>
        <taxon>Spermatophyta</taxon>
        <taxon>Magnoliopsida</taxon>
        <taxon>Liliopsida</taxon>
        <taxon>Poales</taxon>
        <taxon>Poaceae</taxon>
        <taxon>PACMAD clade</taxon>
        <taxon>Panicoideae</taxon>
        <taxon>Andropogonodae</taxon>
        <taxon>Paspaleae</taxon>
        <taxon>Paspalinae</taxon>
        <taxon>Paspalum</taxon>
    </lineage>
</organism>
<dbReference type="EMBL" id="CP144747">
    <property type="protein sequence ID" value="WVZ65974.1"/>
    <property type="molecule type" value="Genomic_DNA"/>
</dbReference>
<dbReference type="Proteomes" id="UP001341281">
    <property type="component" value="Chromosome 03"/>
</dbReference>
<name>A0AAQ3T4V9_PASNO</name>
<protein>
    <submittedName>
        <fullName evidence="1">Uncharacterized protein</fullName>
    </submittedName>
</protein>
<dbReference type="AlphaFoldDB" id="A0AAQ3T4V9"/>
<keyword evidence="2" id="KW-1185">Reference proteome</keyword>
<sequence length="145" mass="16201">MATQYDPLDECNLERENRHQASNLDLQVECSDDKSKFAGALDEATCDGMNSWTSDASHRKYHLSVKESEYEPNIAENHLIRKPISIKNIPRNPLVDAVAAHDRSSTFNLKPVAPAMPTAMRSPARTSTRDLKVVAIIEKANAIRQ</sequence>
<accession>A0AAQ3T4V9</accession>
<proteinExistence type="predicted"/>
<reference evidence="1 2" key="1">
    <citation type="submission" date="2024-02" db="EMBL/GenBank/DDBJ databases">
        <title>High-quality chromosome-scale genome assembly of Pensacola bahiagrass (Paspalum notatum Flugge var. saurae).</title>
        <authorList>
            <person name="Vega J.M."/>
            <person name="Podio M."/>
            <person name="Orjuela J."/>
            <person name="Siena L.A."/>
            <person name="Pessino S.C."/>
            <person name="Combes M.C."/>
            <person name="Mariac C."/>
            <person name="Albertini E."/>
            <person name="Pupilli F."/>
            <person name="Ortiz J.P.A."/>
            <person name="Leblanc O."/>
        </authorList>
    </citation>
    <scope>NUCLEOTIDE SEQUENCE [LARGE SCALE GENOMIC DNA]</scope>
    <source>
        <strain evidence="1">R1</strain>
        <tissue evidence="1">Leaf</tissue>
    </source>
</reference>
<gene>
    <name evidence="1" type="ORF">U9M48_015254</name>
</gene>